<proteinExistence type="inferred from homology"/>
<name>A0A918QB29_9CAUL</name>
<dbReference type="InterPro" id="IPR000297">
    <property type="entry name" value="PPIase_PpiC"/>
</dbReference>
<dbReference type="PANTHER" id="PTHR47529:SF1">
    <property type="entry name" value="PERIPLASMIC CHAPERONE PPID"/>
    <property type="match status" value="1"/>
</dbReference>
<comment type="similarity">
    <text evidence="11">Belongs to the PpiD chaperone family.</text>
</comment>
<comment type="caution">
    <text evidence="17">The sequence shown here is derived from an EMBL/GenBank/DDBJ whole genome shotgun (WGS) entry which is preliminary data.</text>
</comment>
<dbReference type="PANTHER" id="PTHR47529">
    <property type="entry name" value="PEPTIDYL-PROLYL CIS-TRANS ISOMERASE D"/>
    <property type="match status" value="1"/>
</dbReference>
<evidence type="ECO:0000256" key="6">
    <source>
        <dbReference type="ARBA" id="ARBA00022989"/>
    </source>
</evidence>
<dbReference type="Gene3D" id="3.10.50.40">
    <property type="match status" value="1"/>
</dbReference>
<evidence type="ECO:0000256" key="7">
    <source>
        <dbReference type="ARBA" id="ARBA00023136"/>
    </source>
</evidence>
<evidence type="ECO:0000256" key="11">
    <source>
        <dbReference type="ARBA" id="ARBA00038408"/>
    </source>
</evidence>
<evidence type="ECO:0000256" key="4">
    <source>
        <dbReference type="ARBA" id="ARBA00022519"/>
    </source>
</evidence>
<evidence type="ECO:0000313" key="18">
    <source>
        <dbReference type="Proteomes" id="UP000662572"/>
    </source>
</evidence>
<dbReference type="Pfam" id="PF13624">
    <property type="entry name" value="SurA_N_3"/>
    <property type="match status" value="1"/>
</dbReference>
<dbReference type="InterPro" id="IPR027304">
    <property type="entry name" value="Trigger_fact/SurA_dom_sf"/>
</dbReference>
<feature type="domain" description="PpiC" evidence="16">
    <location>
        <begin position="254"/>
        <end position="368"/>
    </location>
</feature>
<dbReference type="AlphaFoldDB" id="A0A918QB29"/>
<evidence type="ECO:0000256" key="14">
    <source>
        <dbReference type="PROSITE-ProRule" id="PRU00278"/>
    </source>
</evidence>
<dbReference type="Proteomes" id="UP000662572">
    <property type="component" value="Unassembled WGS sequence"/>
</dbReference>
<evidence type="ECO:0000256" key="10">
    <source>
        <dbReference type="ARBA" id="ARBA00031484"/>
    </source>
</evidence>
<protein>
    <recommendedName>
        <fullName evidence="2">Parvulin-like PPIase</fullName>
    </recommendedName>
    <alternativeName>
        <fullName evidence="9">Peptidyl-prolyl cis-trans isomerase plp</fullName>
    </alternativeName>
    <alternativeName>
        <fullName evidence="12">Periplasmic chaperone PpiD</fullName>
    </alternativeName>
    <alternativeName>
        <fullName evidence="13">Periplasmic folding chaperone</fullName>
    </alternativeName>
    <alternativeName>
        <fullName evidence="10">Rotamase plp</fullName>
    </alternativeName>
</protein>
<dbReference type="RefSeq" id="WP_229807742.1">
    <property type="nucleotide sequence ID" value="NZ_BMZB01000003.1"/>
</dbReference>
<evidence type="ECO:0000256" key="3">
    <source>
        <dbReference type="ARBA" id="ARBA00022475"/>
    </source>
</evidence>
<evidence type="ECO:0000259" key="16">
    <source>
        <dbReference type="PROSITE" id="PS50198"/>
    </source>
</evidence>
<keyword evidence="14" id="KW-0697">Rotamase</keyword>
<keyword evidence="4" id="KW-0997">Cell inner membrane</keyword>
<accession>A0A918QB29</accession>
<keyword evidence="3" id="KW-1003">Cell membrane</keyword>
<evidence type="ECO:0000256" key="1">
    <source>
        <dbReference type="ARBA" id="ARBA00004382"/>
    </source>
</evidence>
<keyword evidence="14" id="KW-0413">Isomerase</keyword>
<evidence type="ECO:0000256" key="12">
    <source>
        <dbReference type="ARBA" id="ARBA00040743"/>
    </source>
</evidence>
<evidence type="ECO:0000256" key="8">
    <source>
        <dbReference type="ARBA" id="ARBA00023186"/>
    </source>
</evidence>
<keyword evidence="8" id="KW-0143">Chaperone</keyword>
<comment type="subcellular location">
    <subcellularLocation>
        <location evidence="1">Cell inner membrane</location>
        <topology evidence="1">Single-pass type II membrane protein</topology>
        <orientation evidence="1">Periplasmic side</orientation>
    </subcellularLocation>
</comment>
<dbReference type="EMBL" id="BMZB01000003">
    <property type="protein sequence ID" value="GGZ38267.1"/>
    <property type="molecule type" value="Genomic_DNA"/>
</dbReference>
<dbReference type="GO" id="GO:0005886">
    <property type="term" value="C:plasma membrane"/>
    <property type="evidence" value="ECO:0007669"/>
    <property type="project" value="UniProtKB-SubCell"/>
</dbReference>
<evidence type="ECO:0000256" key="2">
    <source>
        <dbReference type="ARBA" id="ARBA00018370"/>
    </source>
</evidence>
<dbReference type="InterPro" id="IPR052029">
    <property type="entry name" value="PpiD_chaperone"/>
</dbReference>
<dbReference type="SUPFAM" id="SSF54534">
    <property type="entry name" value="FKBP-like"/>
    <property type="match status" value="1"/>
</dbReference>
<evidence type="ECO:0000256" key="5">
    <source>
        <dbReference type="ARBA" id="ARBA00022692"/>
    </source>
</evidence>
<sequence length="654" mass="70954">MRKEAVNFTKVWAFMINGFRAFTKTWTFKILMGILALSFVVVGGSQLDVLSAASGNSVIKAGSREVSAQDFSKAFDNYKKGAQEQSGKAVTNEEAVNEGLHVRILEEMASMESLSSYLEKAGIKPSAKMVVDQISKYPMFFDSITNRFDKDKYTQFLGQQGLTETKFEQLIRDDIAANHFGNAAAAGLKLPRVYGALAASFGMESRDVSLFILSPANVEQPAQPNDAQLTAFYNENKERLRRPEFRQFSLVTFAPKDLLASITIDEAELKKRYEFKRDTLSQAETRTLVQISAKDAKAAATAVAALKAGQSSEAAAKAADGEVVNYDNKPKTAIPDKKIADAAFSLASGAVSAPIQGDLGYAVIKVISITAGSVPSFDAVKPQLTEEYRQEKATEIVYERVEAFEKARGAGDSIETAAKKLNLSIVNLPPMTAEGQAVNGQNYAQFAPVIKVAFDQPKGGESEVQELGNGEYFAVRVNEVVPSEVPALDQVKPQMVQAYMQQKMMDAIRIKADTLSERLRKGEDFKAVAASVKAPVETLKGLDRQTGQQKVGPQIAARVFSAKKGDTFNAQASEFAYVLGRVDTVTAPEANSANVNSVLAQRGLTQATFRDVEDMSRSSTRALLKTKTYPQTAIKALGVTPPAKTDTPASTEKK</sequence>
<reference evidence="17" key="1">
    <citation type="journal article" date="2014" name="Int. J. Syst. Evol. Microbiol.">
        <title>Complete genome sequence of Corynebacterium casei LMG S-19264T (=DSM 44701T), isolated from a smear-ripened cheese.</title>
        <authorList>
            <consortium name="US DOE Joint Genome Institute (JGI-PGF)"/>
            <person name="Walter F."/>
            <person name="Albersmeier A."/>
            <person name="Kalinowski J."/>
            <person name="Ruckert C."/>
        </authorList>
    </citation>
    <scope>NUCLEOTIDE SEQUENCE</scope>
    <source>
        <strain evidence="17">KCTC 32296</strain>
    </source>
</reference>
<dbReference type="Pfam" id="PF13145">
    <property type="entry name" value="Rotamase_2"/>
    <property type="match status" value="3"/>
</dbReference>
<organism evidence="17 18">
    <name type="scientific">Asticcacaulis endophyticus</name>
    <dbReference type="NCBI Taxonomy" id="1395890"/>
    <lineage>
        <taxon>Bacteria</taxon>
        <taxon>Pseudomonadati</taxon>
        <taxon>Pseudomonadota</taxon>
        <taxon>Alphaproteobacteria</taxon>
        <taxon>Caulobacterales</taxon>
        <taxon>Caulobacteraceae</taxon>
        <taxon>Asticcacaulis</taxon>
    </lineage>
</organism>
<dbReference type="GO" id="GO:0003755">
    <property type="term" value="F:peptidyl-prolyl cis-trans isomerase activity"/>
    <property type="evidence" value="ECO:0007669"/>
    <property type="project" value="UniProtKB-KW"/>
</dbReference>
<gene>
    <name evidence="17" type="ORF">GCM10011273_26020</name>
</gene>
<dbReference type="PROSITE" id="PS50198">
    <property type="entry name" value="PPIC_PPIASE_2"/>
    <property type="match status" value="1"/>
</dbReference>
<keyword evidence="7" id="KW-0472">Membrane</keyword>
<evidence type="ECO:0000256" key="15">
    <source>
        <dbReference type="SAM" id="MobiDB-lite"/>
    </source>
</evidence>
<keyword evidence="6" id="KW-1133">Transmembrane helix</keyword>
<dbReference type="SUPFAM" id="SSF109998">
    <property type="entry name" value="Triger factor/SurA peptide-binding domain-like"/>
    <property type="match status" value="1"/>
</dbReference>
<evidence type="ECO:0000256" key="13">
    <source>
        <dbReference type="ARBA" id="ARBA00042775"/>
    </source>
</evidence>
<evidence type="ECO:0000256" key="9">
    <source>
        <dbReference type="ARBA" id="ARBA00030642"/>
    </source>
</evidence>
<keyword evidence="18" id="KW-1185">Reference proteome</keyword>
<keyword evidence="5" id="KW-0812">Transmembrane</keyword>
<reference evidence="17" key="2">
    <citation type="submission" date="2020-09" db="EMBL/GenBank/DDBJ databases">
        <authorList>
            <person name="Sun Q."/>
            <person name="Kim S."/>
        </authorList>
    </citation>
    <scope>NUCLEOTIDE SEQUENCE</scope>
    <source>
        <strain evidence="17">KCTC 32296</strain>
    </source>
</reference>
<dbReference type="InterPro" id="IPR046357">
    <property type="entry name" value="PPIase_dom_sf"/>
</dbReference>
<feature type="region of interest" description="Disordered" evidence="15">
    <location>
        <begin position="635"/>
        <end position="654"/>
    </location>
</feature>
<evidence type="ECO:0000313" key="17">
    <source>
        <dbReference type="EMBL" id="GGZ38267.1"/>
    </source>
</evidence>